<evidence type="ECO:0000313" key="5">
    <source>
        <dbReference type="EMBL" id="QDU36663.1"/>
    </source>
</evidence>
<reference evidence="5 6" key="1">
    <citation type="submission" date="2019-02" db="EMBL/GenBank/DDBJ databases">
        <title>Deep-cultivation of Planctomycetes and their phenomic and genomic characterization uncovers novel biology.</title>
        <authorList>
            <person name="Wiegand S."/>
            <person name="Jogler M."/>
            <person name="Boedeker C."/>
            <person name="Pinto D."/>
            <person name="Vollmers J."/>
            <person name="Rivas-Marin E."/>
            <person name="Kohn T."/>
            <person name="Peeters S.H."/>
            <person name="Heuer A."/>
            <person name="Rast P."/>
            <person name="Oberbeckmann S."/>
            <person name="Bunk B."/>
            <person name="Jeske O."/>
            <person name="Meyerdierks A."/>
            <person name="Storesund J.E."/>
            <person name="Kallscheuer N."/>
            <person name="Luecker S."/>
            <person name="Lage O.M."/>
            <person name="Pohl T."/>
            <person name="Merkel B.J."/>
            <person name="Hornburger P."/>
            <person name="Mueller R.-W."/>
            <person name="Bruemmer F."/>
            <person name="Labrenz M."/>
            <person name="Spormann A.M."/>
            <person name="Op den Camp H."/>
            <person name="Overmann J."/>
            <person name="Amann R."/>
            <person name="Jetten M.S.M."/>
            <person name="Mascher T."/>
            <person name="Medema M.H."/>
            <person name="Devos D.P."/>
            <person name="Kaster A.-K."/>
            <person name="Ovreas L."/>
            <person name="Rohde M."/>
            <person name="Galperin M.Y."/>
            <person name="Jogler C."/>
        </authorList>
    </citation>
    <scope>NUCLEOTIDE SEQUENCE [LARGE SCALE GENOMIC DNA]</scope>
    <source>
        <strain evidence="5 6">Mal4</strain>
    </source>
</reference>
<feature type="domain" description="Polysaccharide export protein N-terminal" evidence="3">
    <location>
        <begin position="53"/>
        <end position="130"/>
    </location>
</feature>
<dbReference type="PANTHER" id="PTHR33619">
    <property type="entry name" value="POLYSACCHARIDE EXPORT PROTEIN GFCE-RELATED"/>
    <property type="match status" value="1"/>
</dbReference>
<evidence type="ECO:0000259" key="3">
    <source>
        <dbReference type="Pfam" id="PF02563"/>
    </source>
</evidence>
<dbReference type="RefSeq" id="WP_197444084.1">
    <property type="nucleotide sequence ID" value="NZ_CP036275.1"/>
</dbReference>
<evidence type="ECO:0000256" key="2">
    <source>
        <dbReference type="SAM" id="MobiDB-lite"/>
    </source>
</evidence>
<dbReference type="Proteomes" id="UP000320496">
    <property type="component" value="Chromosome"/>
</dbReference>
<dbReference type="AlphaFoldDB" id="A0A517Z2F8"/>
<dbReference type="Pfam" id="PF02563">
    <property type="entry name" value="Poly_export"/>
    <property type="match status" value="1"/>
</dbReference>
<feature type="domain" description="Soluble ligand binding" evidence="4">
    <location>
        <begin position="137"/>
        <end position="174"/>
    </location>
</feature>
<dbReference type="GO" id="GO:0015159">
    <property type="term" value="F:polysaccharide transmembrane transporter activity"/>
    <property type="evidence" value="ECO:0007669"/>
    <property type="project" value="InterPro"/>
</dbReference>
<sequence>MARWCAVIVIMAAGSGCANNKFTARSLPRRYHAMPTTNAKTIDLTRLASATLQNDLINKGDVIEVNISAGLSADDTIEVVSRVNDRGDASLPHVGDVPLEGLELEEAEAVISTACIERGLFRAPHVTVTMKRPKVNRVTVVGAVEEQGTYELRSGQTDLLAALVAAGGLAEDAGTVVEIRHPGYRKTRRPPPAPPIAGDGEPGTGHALTAHTEAEPAGTTVKPASAETLRVDLTSLTNISEGNRFELDDGTVIMVERRDPQPIQVLGLVRKPDVYDFPVGKNLRVLDALAMAGGIDSPVANKMYVIRRRPGMNEPAVIQLSLSKAKRDGIENLLLEPGDTVSVEQTPSTIVLEAVRMIGFGMSGRLF</sequence>
<accession>A0A517Z2F8</accession>
<organism evidence="5 6">
    <name type="scientific">Maioricimonas rarisocia</name>
    <dbReference type="NCBI Taxonomy" id="2528026"/>
    <lineage>
        <taxon>Bacteria</taxon>
        <taxon>Pseudomonadati</taxon>
        <taxon>Planctomycetota</taxon>
        <taxon>Planctomycetia</taxon>
        <taxon>Planctomycetales</taxon>
        <taxon>Planctomycetaceae</taxon>
        <taxon>Maioricimonas</taxon>
    </lineage>
</organism>
<evidence type="ECO:0000313" key="6">
    <source>
        <dbReference type="Proteomes" id="UP000320496"/>
    </source>
</evidence>
<keyword evidence="6" id="KW-1185">Reference proteome</keyword>
<dbReference type="Pfam" id="PF10531">
    <property type="entry name" value="SLBB"/>
    <property type="match status" value="2"/>
</dbReference>
<evidence type="ECO:0000256" key="1">
    <source>
        <dbReference type="ARBA" id="ARBA00022729"/>
    </source>
</evidence>
<dbReference type="InterPro" id="IPR003715">
    <property type="entry name" value="Poly_export_N"/>
</dbReference>
<feature type="region of interest" description="Disordered" evidence="2">
    <location>
        <begin position="184"/>
        <end position="220"/>
    </location>
</feature>
<dbReference type="PROSITE" id="PS51257">
    <property type="entry name" value="PROKAR_LIPOPROTEIN"/>
    <property type="match status" value="1"/>
</dbReference>
<dbReference type="EMBL" id="CP036275">
    <property type="protein sequence ID" value="QDU36663.1"/>
    <property type="molecule type" value="Genomic_DNA"/>
</dbReference>
<dbReference type="InterPro" id="IPR049712">
    <property type="entry name" value="Poly_export"/>
</dbReference>
<keyword evidence="1" id="KW-0732">Signal</keyword>
<dbReference type="PANTHER" id="PTHR33619:SF3">
    <property type="entry name" value="POLYSACCHARIDE EXPORT PROTEIN GFCE-RELATED"/>
    <property type="match status" value="1"/>
</dbReference>
<proteinExistence type="predicted"/>
<evidence type="ECO:0000259" key="4">
    <source>
        <dbReference type="Pfam" id="PF10531"/>
    </source>
</evidence>
<protein>
    <submittedName>
        <fullName evidence="5">SLBB domain protein</fullName>
    </submittedName>
</protein>
<feature type="domain" description="Soluble ligand binding" evidence="4">
    <location>
        <begin position="263"/>
        <end position="310"/>
    </location>
</feature>
<gene>
    <name evidence="5" type="ORF">Mal4_09510</name>
</gene>
<dbReference type="KEGG" id="mri:Mal4_09510"/>
<name>A0A517Z2F8_9PLAN</name>
<dbReference type="Gene3D" id="3.10.560.10">
    <property type="entry name" value="Outer membrane lipoprotein wza domain like"/>
    <property type="match status" value="2"/>
</dbReference>
<dbReference type="InterPro" id="IPR019554">
    <property type="entry name" value="Soluble_ligand-bd"/>
</dbReference>